<name>A0A2H0V3J0_9BACT</name>
<proteinExistence type="predicted"/>
<evidence type="ECO:0000313" key="3">
    <source>
        <dbReference type="Proteomes" id="UP000229901"/>
    </source>
</evidence>
<accession>A0A2H0V3J0</accession>
<sequence>MKPKKEDTYSYKGWLQSDKIYKRALAVLGHDMLGVLIVYGLIIVTVLAGAIVFGLGGWIIEAIF</sequence>
<protein>
    <submittedName>
        <fullName evidence="2">Uncharacterized protein</fullName>
    </submittedName>
</protein>
<keyword evidence="1" id="KW-0812">Transmembrane</keyword>
<dbReference type="AlphaFoldDB" id="A0A2H0V3J0"/>
<feature type="transmembrane region" description="Helical" evidence="1">
    <location>
        <begin position="36"/>
        <end position="60"/>
    </location>
</feature>
<keyword evidence="1" id="KW-0472">Membrane</keyword>
<evidence type="ECO:0000256" key="1">
    <source>
        <dbReference type="SAM" id="Phobius"/>
    </source>
</evidence>
<dbReference type="EMBL" id="PFAP01000045">
    <property type="protein sequence ID" value="PIR93664.1"/>
    <property type="molecule type" value="Genomic_DNA"/>
</dbReference>
<keyword evidence="1" id="KW-1133">Transmembrane helix</keyword>
<organism evidence="2 3">
    <name type="scientific">Candidatus Falkowbacteria bacterium CG10_big_fil_rev_8_21_14_0_10_39_11</name>
    <dbReference type="NCBI Taxonomy" id="1974565"/>
    <lineage>
        <taxon>Bacteria</taxon>
        <taxon>Candidatus Falkowiibacteriota</taxon>
    </lineage>
</organism>
<reference evidence="3" key="1">
    <citation type="submission" date="2017-09" db="EMBL/GenBank/DDBJ databases">
        <title>Depth-based differentiation of microbial function through sediment-hosted aquifers and enrichment of novel symbionts in the deep terrestrial subsurface.</title>
        <authorList>
            <person name="Probst A.J."/>
            <person name="Ladd B."/>
            <person name="Jarett J.K."/>
            <person name="Geller-Mcgrath D.E."/>
            <person name="Sieber C.M.K."/>
            <person name="Emerson J.B."/>
            <person name="Anantharaman K."/>
            <person name="Thomas B.C."/>
            <person name="Malmstrom R."/>
            <person name="Stieglmeier M."/>
            <person name="Klingl A."/>
            <person name="Woyke T."/>
            <person name="Ryan C.M."/>
            <person name="Banfield J.F."/>
        </authorList>
    </citation>
    <scope>NUCLEOTIDE SEQUENCE [LARGE SCALE GENOMIC DNA]</scope>
</reference>
<dbReference type="Proteomes" id="UP000229901">
    <property type="component" value="Unassembled WGS sequence"/>
</dbReference>
<gene>
    <name evidence="2" type="ORF">COT97_05325</name>
</gene>
<evidence type="ECO:0000313" key="2">
    <source>
        <dbReference type="EMBL" id="PIR93664.1"/>
    </source>
</evidence>
<comment type="caution">
    <text evidence="2">The sequence shown here is derived from an EMBL/GenBank/DDBJ whole genome shotgun (WGS) entry which is preliminary data.</text>
</comment>